<keyword evidence="10" id="KW-0333">Golgi apparatus</keyword>
<dbReference type="EC" id="2.3.1.225" evidence="16"/>
<organism evidence="18 20">
    <name type="scientific">Eublepharis macularius</name>
    <name type="common">Leopard gecko</name>
    <name type="synonym">Cyrtodactylus macularius</name>
    <dbReference type="NCBI Taxonomy" id="481883"/>
    <lineage>
        <taxon>Eukaryota</taxon>
        <taxon>Metazoa</taxon>
        <taxon>Chordata</taxon>
        <taxon>Craniata</taxon>
        <taxon>Vertebrata</taxon>
        <taxon>Euteleostomi</taxon>
        <taxon>Lepidosauria</taxon>
        <taxon>Squamata</taxon>
        <taxon>Bifurcata</taxon>
        <taxon>Gekkota</taxon>
        <taxon>Eublepharidae</taxon>
        <taxon>Eublepharinae</taxon>
        <taxon>Eublepharis</taxon>
    </lineage>
</organism>
<dbReference type="RefSeq" id="XP_054850644.1">
    <property type="nucleotide sequence ID" value="XM_054994669.1"/>
</dbReference>
<evidence type="ECO:0000256" key="8">
    <source>
        <dbReference type="ARBA" id="ARBA00022824"/>
    </source>
</evidence>
<keyword evidence="8" id="KW-0256">Endoplasmic reticulum</keyword>
<feature type="domain" description="Palmitoyltransferase DHHC" evidence="17">
    <location>
        <begin position="153"/>
        <end position="295"/>
    </location>
</feature>
<evidence type="ECO:0000256" key="16">
    <source>
        <dbReference type="RuleBase" id="RU079119"/>
    </source>
</evidence>
<evidence type="ECO:0000256" key="4">
    <source>
        <dbReference type="ARBA" id="ARBA00008574"/>
    </source>
</evidence>
<evidence type="ECO:0000256" key="10">
    <source>
        <dbReference type="ARBA" id="ARBA00023034"/>
    </source>
</evidence>
<gene>
    <name evidence="19 20" type="primary">ZDHHC4</name>
</gene>
<protein>
    <recommendedName>
        <fullName evidence="16">Palmitoyltransferase</fullName>
        <ecNumber evidence="16">2.3.1.225</ecNumber>
    </recommendedName>
</protein>
<feature type="transmembrane region" description="Helical" evidence="16">
    <location>
        <begin position="258"/>
        <end position="284"/>
    </location>
</feature>
<evidence type="ECO:0000256" key="6">
    <source>
        <dbReference type="ARBA" id="ARBA00022679"/>
    </source>
</evidence>
<dbReference type="GO" id="GO:0005789">
    <property type="term" value="C:endoplasmic reticulum membrane"/>
    <property type="evidence" value="ECO:0007669"/>
    <property type="project" value="UniProtKB-SubCell"/>
</dbReference>
<dbReference type="GO" id="GO:0005886">
    <property type="term" value="C:plasma membrane"/>
    <property type="evidence" value="ECO:0007669"/>
    <property type="project" value="UniProtKB-SubCell"/>
</dbReference>
<keyword evidence="12" id="KW-0564">Palmitate</keyword>
<accession>A0AA97K382</accession>
<feature type="transmembrane region" description="Helical" evidence="16">
    <location>
        <begin position="99"/>
        <end position="121"/>
    </location>
</feature>
<keyword evidence="7 16" id="KW-0812">Transmembrane</keyword>
<dbReference type="Proteomes" id="UP001190640">
    <property type="component" value="Chromosome 12"/>
</dbReference>
<dbReference type="GO" id="GO:0019706">
    <property type="term" value="F:protein-cysteine S-palmitoyltransferase activity"/>
    <property type="evidence" value="ECO:0007669"/>
    <property type="project" value="UniProtKB-EC"/>
</dbReference>
<dbReference type="RefSeq" id="XP_054850645.1">
    <property type="nucleotide sequence ID" value="XM_054994670.1"/>
</dbReference>
<dbReference type="PANTHER" id="PTHR22883">
    <property type="entry name" value="ZINC FINGER DHHC DOMAIN CONTAINING PROTEIN"/>
    <property type="match status" value="1"/>
</dbReference>
<evidence type="ECO:0000256" key="15">
    <source>
        <dbReference type="ARBA" id="ARBA00047790"/>
    </source>
</evidence>
<dbReference type="InterPro" id="IPR039859">
    <property type="entry name" value="PFA4/ZDH16/20/ERF2-like"/>
</dbReference>
<evidence type="ECO:0000256" key="12">
    <source>
        <dbReference type="ARBA" id="ARBA00023139"/>
    </source>
</evidence>
<proteinExistence type="inferred from homology"/>
<feature type="transmembrane region" description="Helical" evidence="16">
    <location>
        <begin position="196"/>
        <end position="223"/>
    </location>
</feature>
<dbReference type="GeneID" id="129340094"/>
<comment type="similarity">
    <text evidence="4 16">Belongs to the DHHC palmitoyltransferase family.</text>
</comment>
<dbReference type="AlphaFoldDB" id="A0AA97K382"/>
<dbReference type="Pfam" id="PF01529">
    <property type="entry name" value="DHHC"/>
    <property type="match status" value="1"/>
</dbReference>
<keyword evidence="11 16" id="KW-0472">Membrane</keyword>
<evidence type="ECO:0000256" key="9">
    <source>
        <dbReference type="ARBA" id="ARBA00022989"/>
    </source>
</evidence>
<dbReference type="CTD" id="55146"/>
<keyword evidence="6 16" id="KW-0808">Transferase</keyword>
<evidence type="ECO:0000256" key="1">
    <source>
        <dbReference type="ARBA" id="ARBA00004477"/>
    </source>
</evidence>
<keyword evidence="18" id="KW-1185">Reference proteome</keyword>
<dbReference type="GO" id="GO:0000139">
    <property type="term" value="C:Golgi membrane"/>
    <property type="evidence" value="ECO:0007669"/>
    <property type="project" value="UniProtKB-SubCell"/>
</dbReference>
<keyword evidence="13" id="KW-0449">Lipoprotein</keyword>
<evidence type="ECO:0000256" key="2">
    <source>
        <dbReference type="ARBA" id="ARBA00004651"/>
    </source>
</evidence>
<comment type="catalytic activity">
    <reaction evidence="15">
        <text>L-cysteinyl-[protein] + hexadecanoyl-CoA = S-hexadecanoyl-L-cysteinyl-[protein] + CoA</text>
        <dbReference type="Rhea" id="RHEA:36683"/>
        <dbReference type="Rhea" id="RHEA-COMP:10131"/>
        <dbReference type="Rhea" id="RHEA-COMP:11032"/>
        <dbReference type="ChEBI" id="CHEBI:29950"/>
        <dbReference type="ChEBI" id="CHEBI:57287"/>
        <dbReference type="ChEBI" id="CHEBI:57379"/>
        <dbReference type="ChEBI" id="CHEBI:74151"/>
        <dbReference type="EC" id="2.3.1.225"/>
    </reaction>
    <physiologicalReaction direction="left-to-right" evidence="15">
        <dbReference type="Rhea" id="RHEA:36684"/>
    </physiologicalReaction>
</comment>
<keyword evidence="14 16" id="KW-0012">Acyltransferase</keyword>
<reference evidence="19 20" key="1">
    <citation type="submission" date="2025-04" db="UniProtKB">
        <authorList>
            <consortium name="RefSeq"/>
        </authorList>
    </citation>
    <scope>IDENTIFICATION</scope>
    <source>
        <tissue evidence="19 20">Blood</tissue>
    </source>
</reference>
<evidence type="ECO:0000313" key="20">
    <source>
        <dbReference type="RefSeq" id="XP_054850645.1"/>
    </source>
</evidence>
<evidence type="ECO:0000256" key="11">
    <source>
        <dbReference type="ARBA" id="ARBA00023136"/>
    </source>
</evidence>
<dbReference type="PROSITE" id="PS50216">
    <property type="entry name" value="DHHC"/>
    <property type="match status" value="1"/>
</dbReference>
<evidence type="ECO:0000256" key="13">
    <source>
        <dbReference type="ARBA" id="ARBA00023288"/>
    </source>
</evidence>
<name>A0AA97K382_EUBMA</name>
<evidence type="ECO:0000256" key="5">
    <source>
        <dbReference type="ARBA" id="ARBA00022475"/>
    </source>
</evidence>
<evidence type="ECO:0000259" key="17">
    <source>
        <dbReference type="Pfam" id="PF01529"/>
    </source>
</evidence>
<evidence type="ECO:0000313" key="19">
    <source>
        <dbReference type="RefSeq" id="XP_054850644.1"/>
    </source>
</evidence>
<comment type="domain">
    <text evidence="16">The DHHC domain is required for palmitoyltransferase activity.</text>
</comment>
<sequence>MDFLILFLFYVFLILLSILFVCICSAWKQSVPSRIVNWLAKVLSCVIPATVHGAAQRVLHHLFHTRHCMFVTLHLALEVLVYGEYTWEVFGYCRELEFSLPLLLLPYLLLTVNMGFFILCAKTDPGTITKSNQALFLHTYAYDGVMFERGIECTTCSARKPARSKHCGVCHSCVHRFDHHCVWVNNCIGAFNMRYFLVYLFTLTAMATAMAVITATFLIQLVILSNLMLGHYIDDQGQEHPVDAVFVIQNLFLTFPRIVFLLGFVIILSVILGCYFCFGLYLVLINQTSYEWFKSARFECGVYRNIYSKGVWGNITEIAKPLMSPGQKGR</sequence>
<dbReference type="PANTHER" id="PTHR22883:SF466">
    <property type="entry name" value="PALMITOYLTRANSFERASE ZDHHC4"/>
    <property type="match status" value="1"/>
</dbReference>
<dbReference type="KEGG" id="emc:129340094"/>
<feature type="transmembrane region" description="Helical" evidence="16">
    <location>
        <begin position="36"/>
        <end position="55"/>
    </location>
</feature>
<dbReference type="InterPro" id="IPR001594">
    <property type="entry name" value="Palmitoyltrfase_DHHC"/>
</dbReference>
<dbReference type="GO" id="GO:0006612">
    <property type="term" value="P:protein targeting to membrane"/>
    <property type="evidence" value="ECO:0007669"/>
    <property type="project" value="TreeGrafter"/>
</dbReference>
<evidence type="ECO:0000256" key="7">
    <source>
        <dbReference type="ARBA" id="ARBA00022692"/>
    </source>
</evidence>
<comment type="subcellular location">
    <subcellularLocation>
        <location evidence="2">Cell membrane</location>
        <topology evidence="2">Multi-pass membrane protein</topology>
    </subcellularLocation>
    <subcellularLocation>
        <location evidence="1">Endoplasmic reticulum membrane</location>
        <topology evidence="1">Multi-pass membrane protein</topology>
    </subcellularLocation>
    <subcellularLocation>
        <location evidence="3">Golgi apparatus membrane</location>
        <topology evidence="3">Multi-pass membrane protein</topology>
    </subcellularLocation>
</comment>
<keyword evidence="5" id="KW-1003">Cell membrane</keyword>
<evidence type="ECO:0000256" key="3">
    <source>
        <dbReference type="ARBA" id="ARBA00004653"/>
    </source>
</evidence>
<evidence type="ECO:0000256" key="14">
    <source>
        <dbReference type="ARBA" id="ARBA00023315"/>
    </source>
</evidence>
<keyword evidence="9 16" id="KW-1133">Transmembrane helix</keyword>
<evidence type="ECO:0000313" key="18">
    <source>
        <dbReference type="Proteomes" id="UP001190640"/>
    </source>
</evidence>